<dbReference type="GO" id="GO:0000160">
    <property type="term" value="P:phosphorelay signal transduction system"/>
    <property type="evidence" value="ECO:0007669"/>
    <property type="project" value="InterPro"/>
</dbReference>
<dbReference type="SUPFAM" id="SSF52172">
    <property type="entry name" value="CheY-like"/>
    <property type="match status" value="1"/>
</dbReference>
<dbReference type="Gene3D" id="3.30.70.270">
    <property type="match status" value="1"/>
</dbReference>
<keyword evidence="4" id="KW-1185">Reference proteome</keyword>
<dbReference type="Pfam" id="PF00072">
    <property type="entry name" value="Response_reg"/>
    <property type="match status" value="1"/>
</dbReference>
<dbReference type="Proteomes" id="UP000197679">
    <property type="component" value="Chromosome"/>
</dbReference>
<dbReference type="PANTHER" id="PTHR44591">
    <property type="entry name" value="STRESS RESPONSE REGULATOR PROTEIN 1"/>
    <property type="match status" value="1"/>
</dbReference>
<dbReference type="PANTHER" id="PTHR44591:SF3">
    <property type="entry name" value="RESPONSE REGULATORY DOMAIN-CONTAINING PROTEIN"/>
    <property type="match status" value="1"/>
</dbReference>
<evidence type="ECO:0000259" key="2">
    <source>
        <dbReference type="PROSITE" id="PS50110"/>
    </source>
</evidence>
<keyword evidence="1" id="KW-0597">Phosphoprotein</keyword>
<protein>
    <submittedName>
        <fullName evidence="3">Response regulator receiver</fullName>
    </submittedName>
</protein>
<gene>
    <name evidence="3" type="ORF">Mia14_0100</name>
</gene>
<evidence type="ECO:0000256" key="1">
    <source>
        <dbReference type="ARBA" id="ARBA00022553"/>
    </source>
</evidence>
<dbReference type="InterPro" id="IPR043128">
    <property type="entry name" value="Rev_trsase/Diguanyl_cyclase"/>
</dbReference>
<dbReference type="AlphaFoldDB" id="A0A218NLU4"/>
<feature type="domain" description="Response regulatory" evidence="2">
    <location>
        <begin position="83"/>
        <end position="198"/>
    </location>
</feature>
<organism evidence="3 4">
    <name type="scientific">Candidatus Mancarchaeum acidiphilum</name>
    <dbReference type="NCBI Taxonomy" id="1920749"/>
    <lineage>
        <taxon>Archaea</taxon>
        <taxon>Candidatus Micrarchaeota</taxon>
        <taxon>Candidatus Mancarchaeum</taxon>
    </lineage>
</organism>
<name>A0A218NLU4_9ARCH</name>
<dbReference type="InterPro" id="IPR001789">
    <property type="entry name" value="Sig_transdc_resp-reg_receiver"/>
</dbReference>
<accession>A0A218NLU4</accession>
<dbReference type="RefSeq" id="WP_088819611.1">
    <property type="nucleotide sequence ID" value="NZ_CP019964.1"/>
</dbReference>
<sequence>MANIGEETNSDKKSSHYDEVLNVINTNQQIAYHDIKDALEKEISDSELDKTLKNLENDKKIISRSSGGIMTYYSLYDEPRISKIMIVEDDKNINKLMSISIGKGYDITQVYDGGEALGLIKKIHPNLIILDLMLPVIDGMQICERVKSDPELSSAIVILVSAMDPTSNRFKGIKNGADYYIKKPFDPLELRTLVTLFLKKKGKRFDPLIDLPDEERISAELERSLKQGEKYKIGTLSIENLGPYANRFGEHSAIILLRLISQLLQDLIKNKDLFVGFLNSDSFVIAGMEDDVNKAVEAAQKEFNAVLTFVVQDIGYRQIDLNLDNIFESNEIPKLALTYREAPKELIKERREKILIGKDQKSGDLGSYTYDELQKLFGREDLDVIITRDANGIKLRVGKVNNDKGEEK</sequence>
<dbReference type="Gene3D" id="3.40.50.2300">
    <property type="match status" value="1"/>
</dbReference>
<evidence type="ECO:0000313" key="4">
    <source>
        <dbReference type="Proteomes" id="UP000197679"/>
    </source>
</evidence>
<dbReference type="SMART" id="SM00448">
    <property type="entry name" value="REC"/>
    <property type="match status" value="1"/>
</dbReference>
<reference evidence="3 4" key="1">
    <citation type="journal article" date="2017" name="Nat. Commun.">
        <title>'ARMAN' archaea depend on association with euryarchaeal host in culture and in situ.</title>
        <authorList>
            <person name="Golyshina O."/>
            <person name="Toshchakov S."/>
            <person name="Makarova K."/>
            <person name="Gavrilov S."/>
            <person name="Korzhenkov A."/>
            <person name="La Cono V."/>
            <person name="Arcadi E."/>
            <person name="Nechitaylo T."/>
            <person name="Ferrer M."/>
            <person name="Kublanov I."/>
            <person name="Wolf Y."/>
            <person name="Yakimov M."/>
            <person name="Golyshin P."/>
            <person name="Slesarev A."/>
            <person name="Kozyavkin S."/>
        </authorList>
    </citation>
    <scope>NUCLEOTIDE SEQUENCE [LARGE SCALE GENOMIC DNA]</scope>
    <source>
        <strain evidence="3 4">Mia14</strain>
    </source>
</reference>
<dbReference type="KEGG" id="marh:Mia14_0100"/>
<dbReference type="InterPro" id="IPR011006">
    <property type="entry name" value="CheY-like_superfamily"/>
</dbReference>
<proteinExistence type="predicted"/>
<dbReference type="OrthoDB" id="2830at2157"/>
<dbReference type="PROSITE" id="PS50110">
    <property type="entry name" value="RESPONSE_REGULATORY"/>
    <property type="match status" value="1"/>
</dbReference>
<evidence type="ECO:0000313" key="3">
    <source>
        <dbReference type="EMBL" id="ASI13443.1"/>
    </source>
</evidence>
<dbReference type="GeneID" id="33313660"/>
<dbReference type="InterPro" id="IPR050595">
    <property type="entry name" value="Bact_response_regulator"/>
</dbReference>
<dbReference type="EMBL" id="CP019964">
    <property type="protein sequence ID" value="ASI13443.1"/>
    <property type="molecule type" value="Genomic_DNA"/>
</dbReference>